<dbReference type="AlphaFoldDB" id="A0A5E7QMD3"/>
<evidence type="ECO:0000256" key="1">
    <source>
        <dbReference type="SAM" id="MobiDB-lite"/>
    </source>
</evidence>
<accession>A0A5E7QMD3</accession>
<feature type="region of interest" description="Disordered" evidence="1">
    <location>
        <begin position="52"/>
        <end position="81"/>
    </location>
</feature>
<reference evidence="2 3" key="1">
    <citation type="submission" date="2019-09" db="EMBL/GenBank/DDBJ databases">
        <authorList>
            <person name="Chandra G."/>
            <person name="Truman W A."/>
        </authorList>
    </citation>
    <scope>NUCLEOTIDE SEQUENCE [LARGE SCALE GENOMIC DNA]</scope>
    <source>
        <strain evidence="2">PS870</strain>
    </source>
</reference>
<feature type="compositionally biased region" description="Basic and acidic residues" evidence="1">
    <location>
        <begin position="63"/>
        <end position="72"/>
    </location>
</feature>
<name>A0A5E7QMD3_PSEFL</name>
<gene>
    <name evidence="2" type="ORF">PS870_06519</name>
</gene>
<proteinExistence type="predicted"/>
<dbReference type="EMBL" id="CABVIK010000049">
    <property type="protein sequence ID" value="VVP62057.1"/>
    <property type="molecule type" value="Genomic_DNA"/>
</dbReference>
<evidence type="ECO:0000313" key="3">
    <source>
        <dbReference type="Proteomes" id="UP000349468"/>
    </source>
</evidence>
<organism evidence="2 3">
    <name type="scientific">Pseudomonas fluorescens</name>
    <dbReference type="NCBI Taxonomy" id="294"/>
    <lineage>
        <taxon>Bacteria</taxon>
        <taxon>Pseudomonadati</taxon>
        <taxon>Pseudomonadota</taxon>
        <taxon>Gammaproteobacteria</taxon>
        <taxon>Pseudomonadales</taxon>
        <taxon>Pseudomonadaceae</taxon>
        <taxon>Pseudomonas</taxon>
    </lineage>
</organism>
<protein>
    <submittedName>
        <fullName evidence="2">Uncharacterized protein</fullName>
    </submittedName>
</protein>
<sequence>MVDKSAEYARETLNALIAGGYFPPELLQLQKDHLALDNAVLRDVEAQLREYYKPQKSRAPGDAPRKKPEKINLKKLVSKLP</sequence>
<dbReference type="RefSeq" id="WP_154914343.1">
    <property type="nucleotide sequence ID" value="NZ_CABVIK010000049.1"/>
</dbReference>
<dbReference type="Proteomes" id="UP000349468">
    <property type="component" value="Unassembled WGS sequence"/>
</dbReference>
<evidence type="ECO:0000313" key="2">
    <source>
        <dbReference type="EMBL" id="VVP62057.1"/>
    </source>
</evidence>